<keyword evidence="5" id="KW-1185">Reference proteome</keyword>
<evidence type="ECO:0000256" key="1">
    <source>
        <dbReference type="SAM" id="SignalP"/>
    </source>
</evidence>
<feature type="chain" id="PRO_5015840891" evidence="1">
    <location>
        <begin position="20"/>
        <end position="618"/>
    </location>
</feature>
<name>A0A2X0NEC8_9BASI</name>
<dbReference type="STRING" id="796604.A0A2X0NEC8"/>
<feature type="signal peptide" evidence="1">
    <location>
        <begin position="1"/>
        <end position="19"/>
    </location>
</feature>
<feature type="domain" description="DUF7029" evidence="2">
    <location>
        <begin position="85"/>
        <end position="189"/>
    </location>
</feature>
<dbReference type="Pfam" id="PF22974">
    <property type="entry name" value="DUF7029"/>
    <property type="match status" value="1"/>
</dbReference>
<dbReference type="Pfam" id="PF23865">
    <property type="entry name" value="DUF7223"/>
    <property type="match status" value="1"/>
</dbReference>
<feature type="domain" description="DUF7223" evidence="3">
    <location>
        <begin position="258"/>
        <end position="498"/>
    </location>
</feature>
<dbReference type="InterPro" id="IPR055647">
    <property type="entry name" value="DUF7223"/>
</dbReference>
<evidence type="ECO:0000259" key="2">
    <source>
        <dbReference type="Pfam" id="PF22974"/>
    </source>
</evidence>
<gene>
    <name evidence="4" type="primary">BQ5605_C024g09819</name>
    <name evidence="4" type="ORF">BQ5605_C024G09819</name>
</gene>
<protein>
    <submittedName>
        <fullName evidence="4">BQ5605_C024g09819 protein</fullName>
    </submittedName>
</protein>
<reference evidence="4 5" key="1">
    <citation type="submission" date="2016-11" db="EMBL/GenBank/DDBJ databases">
        <authorList>
            <person name="Jaros S."/>
            <person name="Januszkiewicz K."/>
            <person name="Wedrychowicz H."/>
        </authorList>
    </citation>
    <scope>NUCLEOTIDE SEQUENCE [LARGE SCALE GENOMIC DNA]</scope>
</reference>
<dbReference type="EMBL" id="FQNC01000086">
    <property type="protein sequence ID" value="SGZ26028.1"/>
    <property type="molecule type" value="Genomic_DNA"/>
</dbReference>
<organism evidence="4 5">
    <name type="scientific">Microbotryum silenes-dioicae</name>
    <dbReference type="NCBI Taxonomy" id="796604"/>
    <lineage>
        <taxon>Eukaryota</taxon>
        <taxon>Fungi</taxon>
        <taxon>Dikarya</taxon>
        <taxon>Basidiomycota</taxon>
        <taxon>Pucciniomycotina</taxon>
        <taxon>Microbotryomycetes</taxon>
        <taxon>Microbotryales</taxon>
        <taxon>Microbotryaceae</taxon>
        <taxon>Microbotryum</taxon>
    </lineage>
</organism>
<accession>A0A2X0NEC8</accession>
<keyword evidence="1" id="KW-0732">Signal</keyword>
<proteinExistence type="predicted"/>
<evidence type="ECO:0000313" key="5">
    <source>
        <dbReference type="Proteomes" id="UP000249464"/>
    </source>
</evidence>
<dbReference type="Proteomes" id="UP000249464">
    <property type="component" value="Unassembled WGS sequence"/>
</dbReference>
<sequence>MRKAFSFFALLYATSWARAQVLRPHPLHDSISSSDQIHPRGLEDHFLDKKRLSAALDLLDEEHIMWSGDETPAGDFPVATMHFETHSKEKVLNMQRFSRLISGVSCGVGRIYITFKSRVAFDYAAQAWDWVHLHPERVFTLLAHWRGCMNPDGHFIPFHLKKAVPEASTLTITLEGIEVAWEEAGHTFTLHVGSGLGEGEELQNTATKELEVPSHFTEVAHPLPAPNAGPLLEERFHIGHFHFKLPDPSVSRSKGYSVHLDHKYNGEMASKHHLGQNGYEATSHCINCGSSGRIDISFRLCIKWFDIKEMGIYATAFNVGARLQWDLSLKANTIASLDFGGNIFEFPFPGLGFEIHKIFKLGLIASVGWGIGCRNYTGHLEMSHGIQFRIQDGAEAHIDLVRGIGGNGHWRPQVWSAPLHIEGKVKANPAASAGSTVGFEMELFKKTLAAGLRISAPSAVFLVKLNDANKGPCGQRLHRRSIQVDAILLAYLGMSGGLNGVFAGSEPIGKRGLIDGGVYTSKNNQTRRERLLDMSWMEPNFTEEEFREFLESNDVDVSAHAAHLNSSKHSLHPRRLGLFANLPIYHHSWPLIKELCIPIGPHVPLQKRSHPRDLLIGP</sequence>
<evidence type="ECO:0000313" key="4">
    <source>
        <dbReference type="EMBL" id="SGZ26028.1"/>
    </source>
</evidence>
<dbReference type="InterPro" id="IPR054293">
    <property type="entry name" value="DUF7029"/>
</dbReference>
<evidence type="ECO:0000259" key="3">
    <source>
        <dbReference type="Pfam" id="PF23865"/>
    </source>
</evidence>
<dbReference type="AlphaFoldDB" id="A0A2X0NEC8"/>